<evidence type="ECO:0000256" key="1">
    <source>
        <dbReference type="SAM" id="SignalP"/>
    </source>
</evidence>
<dbReference type="Proteomes" id="UP000663814">
    <property type="component" value="Unassembled WGS sequence"/>
</dbReference>
<evidence type="ECO:0000313" key="2">
    <source>
        <dbReference type="EMBL" id="MBZ9613144.1"/>
    </source>
</evidence>
<name>A0ABS7XC56_9GAMM</name>
<dbReference type="EMBL" id="JAERPS020000006">
    <property type="protein sequence ID" value="MBZ9613144.1"/>
    <property type="molecule type" value="Genomic_DNA"/>
</dbReference>
<keyword evidence="1" id="KW-0732">Signal</keyword>
<feature type="chain" id="PRO_5047252705" evidence="1">
    <location>
        <begin position="22"/>
        <end position="420"/>
    </location>
</feature>
<sequence length="420" mass="47054">MNISKAIRISVLIATSSSVYAEGVDPFTTSENDDLVAGNMSNLTASLDFIYQGTYIPELRHIQSNELFENNAIVDSQIKWTISDDAKIKTRGMVSYSLKQLGGNSSDESDIKALEYYYEHRLSKAGHYVSVGRKNLGWSAGFQWRPADLIDNGFTTKNFDSMDPARYSGIDQAQYEMIGGFVDYSLLVSTHDKSFYRGKQIASKISFKRFIDGSLFYAKVGDYSEKFGLALDGNLPWATTFVLEAVQVEIDKSNLTDPFYFGKTLESLSGIGSYQDIFLGLTRYIDDKQRFSVEYFHNGRGFRHGMQEKMIDQSVSHYMKSGGGSLFIDSKIFEEQYLGRNYLYVAYTGFHPGYEAQVKPSVLVNMDDGSYIGSLSVKKEFGGNSELLIKANYYHGGKESDFGSISPGISFGVSYLLHVF</sequence>
<gene>
    <name evidence="2" type="ORF">I4W93_016260</name>
</gene>
<evidence type="ECO:0000313" key="3">
    <source>
        <dbReference type="Proteomes" id="UP000663814"/>
    </source>
</evidence>
<organism evidence="2 3">
    <name type="scientific">Rheinheimera maricola</name>
    <dbReference type="NCBI Taxonomy" id="2793282"/>
    <lineage>
        <taxon>Bacteria</taxon>
        <taxon>Pseudomonadati</taxon>
        <taxon>Pseudomonadota</taxon>
        <taxon>Gammaproteobacteria</taxon>
        <taxon>Chromatiales</taxon>
        <taxon>Chromatiaceae</taxon>
        <taxon>Rheinheimera</taxon>
    </lineage>
</organism>
<dbReference type="RefSeq" id="WP_205311847.1">
    <property type="nucleotide sequence ID" value="NZ_JAERPS020000006.1"/>
</dbReference>
<feature type="signal peptide" evidence="1">
    <location>
        <begin position="1"/>
        <end position="21"/>
    </location>
</feature>
<protein>
    <submittedName>
        <fullName evidence="2">Uncharacterized protein</fullName>
    </submittedName>
</protein>
<accession>A0ABS7XC56</accession>
<proteinExistence type="predicted"/>
<reference evidence="2 3" key="1">
    <citation type="submission" date="2020-12" db="EMBL/GenBank/DDBJ databases">
        <authorList>
            <person name="Ruan W."/>
            <person name="Khan S.A."/>
            <person name="Jeon C.O."/>
        </authorList>
    </citation>
    <scope>NUCLEOTIDE SEQUENCE [LARGE SCALE GENOMIC DNA]</scope>
    <source>
        <strain evidence="2 3">MA-13</strain>
    </source>
</reference>
<reference evidence="2 3" key="2">
    <citation type="submission" date="2021-08" db="EMBL/GenBank/DDBJ databases">
        <title>Rheinheimera aquimaris sp. nov., isolated from seawater of the East Sea in Korea.</title>
        <authorList>
            <person name="Kim K.H."/>
            <person name="Wenting R."/>
            <person name="Kim K.R."/>
            <person name="Jeon C.O."/>
        </authorList>
    </citation>
    <scope>NUCLEOTIDE SEQUENCE [LARGE SCALE GENOMIC DNA]</scope>
    <source>
        <strain evidence="2 3">MA-13</strain>
    </source>
</reference>
<comment type="caution">
    <text evidence="2">The sequence shown here is derived from an EMBL/GenBank/DDBJ whole genome shotgun (WGS) entry which is preliminary data.</text>
</comment>
<keyword evidence="3" id="KW-1185">Reference proteome</keyword>